<proteinExistence type="predicted"/>
<evidence type="ECO:0000313" key="2">
    <source>
        <dbReference type="Proteomes" id="UP001234202"/>
    </source>
</evidence>
<gene>
    <name evidence="1" type="ORF">QFC24_003355</name>
</gene>
<sequence>MLRPTAPRRRIHLLGFISRPSLVRMGGSYGCQNGLHTSTVTSASGKDEVWLKSPRDLAQHLDAHIIGQERAKKVLAVAVFNHYHRVTNLLNAADQVDNQEPPASNQRYLDPSLSDTDISFSGSTAATATITPKSRRRKVAGTTETMNASSTQDLFDEKFTDEDKFGLKREMDPTLVHSPSEWSGKFSCYDRQTSCAYFLLFSLNRSVQPGFYDKAFPPPPHYSSKPVATPPNIQPSTLLGRLARASVSAARSSVVDSREAAESPFADIRATNSPPPLWKNTQASSSASPDHIPGARELNRQSGISDKQRNDKTEDLECEEGEVSSKMDEIVIEKSNVLMIGPTGSGKTLLAKTLARILDVPFASSDATSFTQAGYVGDDVENCVLRLLRAADYDVTRTEIGIIHIDECDKLARRGGGDGGWGGRDVGGEGVQQALLKLLEGTTVTLQAKPGTTYSTNSSGGKSGDAHLRDSPVQRGFGVGLGSNHEFGKKGVREGLPLHGGGGGGASNSKGETFTVDTSNILFILSGSFVGLEKIISARIGKGSIGFGAILPEPKRASETEDEVAEVFEKGEMTVTKKDRLKGLSTADLVEYGFIPE</sequence>
<dbReference type="Proteomes" id="UP001234202">
    <property type="component" value="Unassembled WGS sequence"/>
</dbReference>
<reference evidence="1" key="1">
    <citation type="submission" date="2023-04" db="EMBL/GenBank/DDBJ databases">
        <title>Draft Genome sequencing of Naganishia species isolated from polar environments using Oxford Nanopore Technology.</title>
        <authorList>
            <person name="Leo P."/>
            <person name="Venkateswaran K."/>
        </authorList>
    </citation>
    <scope>NUCLEOTIDE SEQUENCE</scope>
    <source>
        <strain evidence="1">DBVPG 5303</strain>
    </source>
</reference>
<comment type="caution">
    <text evidence="1">The sequence shown here is derived from an EMBL/GenBank/DDBJ whole genome shotgun (WGS) entry which is preliminary data.</text>
</comment>
<accession>A0ACC2XLR0</accession>
<protein>
    <submittedName>
        <fullName evidence="1">Uncharacterized protein</fullName>
    </submittedName>
</protein>
<organism evidence="1 2">
    <name type="scientific">Naganishia onofrii</name>
    <dbReference type="NCBI Taxonomy" id="1851511"/>
    <lineage>
        <taxon>Eukaryota</taxon>
        <taxon>Fungi</taxon>
        <taxon>Dikarya</taxon>
        <taxon>Basidiomycota</taxon>
        <taxon>Agaricomycotina</taxon>
        <taxon>Tremellomycetes</taxon>
        <taxon>Filobasidiales</taxon>
        <taxon>Filobasidiaceae</taxon>
        <taxon>Naganishia</taxon>
    </lineage>
</organism>
<keyword evidence="2" id="KW-1185">Reference proteome</keyword>
<evidence type="ECO:0000313" key="1">
    <source>
        <dbReference type="EMBL" id="KAJ9124563.1"/>
    </source>
</evidence>
<dbReference type="EMBL" id="JASBWV010000010">
    <property type="protein sequence ID" value="KAJ9124563.1"/>
    <property type="molecule type" value="Genomic_DNA"/>
</dbReference>
<name>A0ACC2XLR0_9TREE</name>